<dbReference type="Proteomes" id="UP001177021">
    <property type="component" value="Unassembled WGS sequence"/>
</dbReference>
<accession>A0ACB0LPS9</accession>
<sequence length="909" mass="103163">MNKYATYTIPFFTLFSHSTMATSINKNFLTKLTILSFIWLLVPLVANSYNPIYNLAITCGSSTNTPSLDNRIWVGDNIDNSNLFTFTEPKTRNSSLKNIPPNSLLDIQIPYTTARISLSNFTYSFPVNITNSPVFLRLYFYPASYQSFEPTNAIFSVNVNNNLSLLKNFNPSLWTNKKPFMKEYCIQIKPNENLLNITFIPNNINTSNVYYAFINGIEVVSMPSFLYYTNLDDMTYHSKFLGFNNMENQIRNDKALEMVYRVNVGDNQVPPDQDTGMFRNWDKDYPLYLEKEYPDSVSSDYAHNLTYLQNTSPNYTAPEVVYLTARSYGLNVKEDYNVTWNFEVDSTFTYMVRLHFCEFDWRILNEAGRVFQIFIANILAEKNADVIKWSGGNKVPIHKDYAVTMYSPNGISQIERVNLSIKLQRAPEGVDTLARDVLLNGIEIFKISDNDNLAGSKPKFSILPPNGQVTPSPQSKSKNSTIVIFIAVGVSCLLLAFVATGIIVFVRRRKRFESHFEMEESSWKTLKREGSSTLPSHLCRYFTIAEIKAATNNFDDIFIIGVGGFGNVYKGYIDGVTPVAIKRLKPGSQQGVNEFMNEIELLSQLRHIHLVSLIGYCNEGAEMILVYDFMQRGTLTEYLYGSDNEPLTWKQRLEILLGAARGLHYLHAGAKHNIIHRDVKSTNILLDEKWVAKVSDFGLSKVGPSGMSMTHITTIVKGSLGYLDPEYYMRQRLTLKSDVYSFGVVLLEVLCARPPLIRSLDKKKASLAVWFQRCYNEGVVIEEMVDPFIKDSITDECFKCYCQMVLSCLHDDGNQRLSMSDVVGALEFALQLNMSEEDSKFGEIKEKSEQRVKLSEFTIDDASDSQFTSSGDDYDESHTSKVSSISATTEDQPLFSATIFSENGNPRAR</sequence>
<organism evidence="1 2">
    <name type="scientific">Trifolium pratense</name>
    <name type="common">Red clover</name>
    <dbReference type="NCBI Taxonomy" id="57577"/>
    <lineage>
        <taxon>Eukaryota</taxon>
        <taxon>Viridiplantae</taxon>
        <taxon>Streptophyta</taxon>
        <taxon>Embryophyta</taxon>
        <taxon>Tracheophyta</taxon>
        <taxon>Spermatophyta</taxon>
        <taxon>Magnoliopsida</taxon>
        <taxon>eudicotyledons</taxon>
        <taxon>Gunneridae</taxon>
        <taxon>Pentapetalae</taxon>
        <taxon>rosids</taxon>
        <taxon>fabids</taxon>
        <taxon>Fabales</taxon>
        <taxon>Fabaceae</taxon>
        <taxon>Papilionoideae</taxon>
        <taxon>50 kb inversion clade</taxon>
        <taxon>NPAAA clade</taxon>
        <taxon>Hologalegina</taxon>
        <taxon>IRL clade</taxon>
        <taxon>Trifolieae</taxon>
        <taxon>Trifolium</taxon>
    </lineage>
</organism>
<keyword evidence="2" id="KW-1185">Reference proteome</keyword>
<evidence type="ECO:0000313" key="1">
    <source>
        <dbReference type="EMBL" id="CAJ2669137.1"/>
    </source>
</evidence>
<protein>
    <submittedName>
        <fullName evidence="1">Uncharacterized protein</fullName>
    </submittedName>
</protein>
<dbReference type="EMBL" id="CASHSV030000615">
    <property type="protein sequence ID" value="CAJ2669137.1"/>
    <property type="molecule type" value="Genomic_DNA"/>
</dbReference>
<comment type="caution">
    <text evidence="1">The sequence shown here is derived from an EMBL/GenBank/DDBJ whole genome shotgun (WGS) entry which is preliminary data.</text>
</comment>
<name>A0ACB0LPS9_TRIPR</name>
<proteinExistence type="predicted"/>
<evidence type="ECO:0000313" key="2">
    <source>
        <dbReference type="Proteomes" id="UP001177021"/>
    </source>
</evidence>
<reference evidence="1" key="1">
    <citation type="submission" date="2023-10" db="EMBL/GenBank/DDBJ databases">
        <authorList>
            <person name="Rodriguez Cubillos JULIANA M."/>
            <person name="De Vega J."/>
        </authorList>
    </citation>
    <scope>NUCLEOTIDE SEQUENCE</scope>
</reference>
<gene>
    <name evidence="1" type="ORF">MILVUS5_LOCUS33401</name>
</gene>